<name>A0A1E5UGL3_9FLAO</name>
<proteinExistence type="predicted"/>
<reference evidence="1 2" key="1">
    <citation type="submission" date="2016-09" db="EMBL/GenBank/DDBJ databases">
        <authorList>
            <person name="Capua I."/>
            <person name="De Benedictis P."/>
            <person name="Joannis T."/>
            <person name="Lombin L.H."/>
            <person name="Cattoli G."/>
        </authorList>
    </citation>
    <scope>NUCLEOTIDE SEQUENCE [LARGE SCALE GENOMIC DNA]</scope>
    <source>
        <strain evidence="1 2">NRS-1</strain>
    </source>
</reference>
<comment type="caution">
    <text evidence="1">The sequence shown here is derived from an EMBL/GenBank/DDBJ whole genome shotgun (WGS) entry which is preliminary data.</text>
</comment>
<evidence type="ECO:0000313" key="1">
    <source>
        <dbReference type="EMBL" id="OEL11987.1"/>
    </source>
</evidence>
<dbReference type="EMBL" id="MKGI01000012">
    <property type="protein sequence ID" value="OEL11987.1"/>
    <property type="molecule type" value="Genomic_DNA"/>
</dbReference>
<protein>
    <submittedName>
        <fullName evidence="1">Uncharacterized protein</fullName>
    </submittedName>
</protein>
<keyword evidence="2" id="KW-1185">Reference proteome</keyword>
<gene>
    <name evidence="1" type="ORF">BHF72_1443</name>
</gene>
<sequence length="44" mass="5428">MFSNIYLSVLCEKPLRHCVKKHHKVHEEKHRVHRNFMANILKFK</sequence>
<dbReference type="Proteomes" id="UP000095601">
    <property type="component" value="Unassembled WGS sequence"/>
</dbReference>
<organism evidence="1 2">
    <name type="scientific">Cloacibacterium normanense</name>
    <dbReference type="NCBI Taxonomy" id="237258"/>
    <lineage>
        <taxon>Bacteria</taxon>
        <taxon>Pseudomonadati</taxon>
        <taxon>Bacteroidota</taxon>
        <taxon>Flavobacteriia</taxon>
        <taxon>Flavobacteriales</taxon>
        <taxon>Weeksellaceae</taxon>
    </lineage>
</organism>
<dbReference type="AlphaFoldDB" id="A0A1E5UGL3"/>
<accession>A0A1E5UGL3</accession>
<evidence type="ECO:0000313" key="2">
    <source>
        <dbReference type="Proteomes" id="UP000095601"/>
    </source>
</evidence>